<keyword evidence="3" id="KW-1185">Reference proteome</keyword>
<dbReference type="RefSeq" id="WP_204603391.1">
    <property type="nucleotide sequence ID" value="NZ_JBHSED010000005.1"/>
</dbReference>
<sequence length="230" mass="25954">MAFWLWIALAIVTVLVVLGLGSRLSVRIRYSRSGRLDQLVIFFQALNGLFHYQIILPSIVIRGWQVVYREKRQGGLSGQDKAQGNERAVGRRTIARYSRAYRTLLASTRKFRLWARRTLKKVECTRWRLDFRIGTGDAASTAMIAGLLWAVSGCATGMASRIVNFRTSPHGEVKPNYSAAEFAVVWEADFHIRVITALWALARLGTSTIRIRSAIRAWRSWMTPPGETAG</sequence>
<accession>A0ABV8S6K2</accession>
<dbReference type="InterPro" id="IPR021338">
    <property type="entry name" value="DUF2953"/>
</dbReference>
<reference evidence="3" key="1">
    <citation type="journal article" date="2019" name="Int. J. Syst. Evol. Microbiol.">
        <title>The Global Catalogue of Microorganisms (GCM) 10K type strain sequencing project: providing services to taxonomists for standard genome sequencing and annotation.</title>
        <authorList>
            <consortium name="The Broad Institute Genomics Platform"/>
            <consortium name="The Broad Institute Genome Sequencing Center for Infectious Disease"/>
            <person name="Wu L."/>
            <person name="Ma J."/>
        </authorList>
    </citation>
    <scope>NUCLEOTIDE SEQUENCE [LARGE SCALE GENOMIC DNA]</scope>
    <source>
        <strain evidence="3">CGMCC 4.1641</strain>
    </source>
</reference>
<dbReference type="Proteomes" id="UP001595755">
    <property type="component" value="Unassembled WGS sequence"/>
</dbReference>
<protein>
    <submittedName>
        <fullName evidence="2">DUF2953 domain-containing protein</fullName>
    </submittedName>
</protein>
<keyword evidence="1" id="KW-1133">Transmembrane helix</keyword>
<keyword evidence="1" id="KW-0472">Membrane</keyword>
<dbReference type="Pfam" id="PF11167">
    <property type="entry name" value="DUF2953"/>
    <property type="match status" value="1"/>
</dbReference>
<gene>
    <name evidence="2" type="ORF">ACFO1S_04670</name>
</gene>
<proteinExistence type="predicted"/>
<evidence type="ECO:0000256" key="1">
    <source>
        <dbReference type="SAM" id="Phobius"/>
    </source>
</evidence>
<keyword evidence="1" id="KW-0812">Transmembrane</keyword>
<name>A0ABV8S6K2_9BACL</name>
<feature type="transmembrane region" description="Helical" evidence="1">
    <location>
        <begin position="6"/>
        <end position="26"/>
    </location>
</feature>
<comment type="caution">
    <text evidence="2">The sequence shown here is derived from an EMBL/GenBank/DDBJ whole genome shotgun (WGS) entry which is preliminary data.</text>
</comment>
<evidence type="ECO:0000313" key="2">
    <source>
        <dbReference type="EMBL" id="MFC4302735.1"/>
    </source>
</evidence>
<organism evidence="2 3">
    <name type="scientific">Cohnella boryungensis</name>
    <dbReference type="NCBI Taxonomy" id="768479"/>
    <lineage>
        <taxon>Bacteria</taxon>
        <taxon>Bacillati</taxon>
        <taxon>Bacillota</taxon>
        <taxon>Bacilli</taxon>
        <taxon>Bacillales</taxon>
        <taxon>Paenibacillaceae</taxon>
        <taxon>Cohnella</taxon>
    </lineage>
</organism>
<dbReference type="EMBL" id="JBHSED010000005">
    <property type="protein sequence ID" value="MFC4302735.1"/>
    <property type="molecule type" value="Genomic_DNA"/>
</dbReference>
<evidence type="ECO:0000313" key="3">
    <source>
        <dbReference type="Proteomes" id="UP001595755"/>
    </source>
</evidence>